<dbReference type="AlphaFoldDB" id="A0A833PAG7"/>
<gene>
    <name evidence="2" type="ORF">GAK29_04796</name>
</gene>
<sequence length="137" mass="15094">MSKLVQIYLSKRLTVNLGRDDQGEAKTIVLEEGFQEVEQEVAEHWFVKAHLKEFTSNDSSSHDLQVALDAANAAIESLTTQSEAATAQINQLTDDLKNRDKEIGDLKIQLAKAQQTQSEAVKPVDTPADAETKTKGK</sequence>
<dbReference type="Proteomes" id="UP000490535">
    <property type="component" value="Unassembled WGS sequence"/>
</dbReference>
<comment type="caution">
    <text evidence="2">The sequence shown here is derived from an EMBL/GenBank/DDBJ whole genome shotgun (WGS) entry which is preliminary data.</text>
</comment>
<name>A0A833PAG7_ACIBZ</name>
<evidence type="ECO:0008006" key="4">
    <source>
        <dbReference type="Google" id="ProtNLM"/>
    </source>
</evidence>
<protein>
    <recommendedName>
        <fullName evidence="4">Bacteriophage protein</fullName>
    </recommendedName>
</protein>
<dbReference type="EMBL" id="WNDP01000252">
    <property type="protein sequence ID" value="KAF1012868.1"/>
    <property type="molecule type" value="Genomic_DNA"/>
</dbReference>
<evidence type="ECO:0000313" key="3">
    <source>
        <dbReference type="Proteomes" id="UP000490535"/>
    </source>
</evidence>
<evidence type="ECO:0000256" key="1">
    <source>
        <dbReference type="SAM" id="MobiDB-lite"/>
    </source>
</evidence>
<proteinExistence type="predicted"/>
<reference evidence="3" key="1">
    <citation type="journal article" date="2020" name="MBio">
        <title>Horizontal gene transfer to a defensive symbiont with a reduced genome amongst a multipartite beetle microbiome.</title>
        <authorList>
            <person name="Waterworth S.C."/>
            <person name="Florez L.V."/>
            <person name="Rees E.R."/>
            <person name="Hertweck C."/>
            <person name="Kaltenpoth M."/>
            <person name="Kwan J.C."/>
        </authorList>
    </citation>
    <scope>NUCLEOTIDE SEQUENCE [LARGE SCALE GENOMIC DNA]</scope>
</reference>
<feature type="region of interest" description="Disordered" evidence="1">
    <location>
        <begin position="112"/>
        <end position="137"/>
    </location>
</feature>
<accession>A0A833PAG7</accession>
<organism evidence="2 3">
    <name type="scientific">Acinetobacter bereziniae</name>
    <name type="common">Acinetobacter genomosp. 10</name>
    <dbReference type="NCBI Taxonomy" id="106648"/>
    <lineage>
        <taxon>Bacteria</taxon>
        <taxon>Pseudomonadati</taxon>
        <taxon>Pseudomonadota</taxon>
        <taxon>Gammaproteobacteria</taxon>
        <taxon>Moraxellales</taxon>
        <taxon>Moraxellaceae</taxon>
        <taxon>Acinetobacter</taxon>
    </lineage>
</organism>
<evidence type="ECO:0000313" key="2">
    <source>
        <dbReference type="EMBL" id="KAF1012868.1"/>
    </source>
</evidence>